<evidence type="ECO:0000313" key="2">
    <source>
        <dbReference type="EMBL" id="AUM62411.1"/>
    </source>
</evidence>
<reference evidence="2 3" key="1">
    <citation type="submission" date="2017-12" db="EMBL/GenBank/DDBJ databases">
        <title>Complete genome sequence of Spiroplasma monobiae MQ-1 (ATCC 33825).</title>
        <authorList>
            <person name="Tsai Y.-M."/>
            <person name="Lo W.-S."/>
            <person name="Wu P.-S."/>
            <person name="Cho S.-T."/>
            <person name="Kuo C.-H."/>
        </authorList>
    </citation>
    <scope>NUCLEOTIDE SEQUENCE [LARGE SCALE GENOMIC DNA]</scope>
    <source>
        <strain evidence="2 3">MQ-1</strain>
    </source>
</reference>
<evidence type="ECO:0000313" key="3">
    <source>
        <dbReference type="Proteomes" id="UP000234790"/>
    </source>
</evidence>
<dbReference type="KEGG" id="smoo:SMONO_v1c01600"/>
<keyword evidence="1" id="KW-1133">Transmembrane helix</keyword>
<dbReference type="OrthoDB" id="390375at2"/>
<dbReference type="Proteomes" id="UP000234790">
    <property type="component" value="Chromosome"/>
</dbReference>
<dbReference type="RefSeq" id="WP_101780463.1">
    <property type="nucleotide sequence ID" value="NZ_CP025543.1"/>
</dbReference>
<feature type="transmembrane region" description="Helical" evidence="1">
    <location>
        <begin position="57"/>
        <end position="76"/>
    </location>
</feature>
<feature type="transmembrane region" description="Helical" evidence="1">
    <location>
        <begin position="6"/>
        <end position="27"/>
    </location>
</feature>
<keyword evidence="1" id="KW-0472">Membrane</keyword>
<keyword evidence="3" id="KW-1185">Reference proteome</keyword>
<gene>
    <name evidence="2" type="ORF">SMONO_v1c01600</name>
</gene>
<dbReference type="EMBL" id="CP025543">
    <property type="protein sequence ID" value="AUM62411.1"/>
    <property type="molecule type" value="Genomic_DNA"/>
</dbReference>
<sequence length="77" mass="8918">MEQNQIIGLSLILIGLLIMTVFTWLIFRLKNGSKKEINFKANNQESQSIWQFTKKNFPVFLALFGLIMSVTGLMMMF</sequence>
<keyword evidence="1" id="KW-0812">Transmembrane</keyword>
<organism evidence="2 3">
    <name type="scientific">Spiroplasma monobiae MQ-1</name>
    <dbReference type="NCBI Taxonomy" id="1336748"/>
    <lineage>
        <taxon>Bacteria</taxon>
        <taxon>Bacillati</taxon>
        <taxon>Mycoplasmatota</taxon>
        <taxon>Mollicutes</taxon>
        <taxon>Entomoplasmatales</taxon>
        <taxon>Spiroplasmataceae</taxon>
        <taxon>Spiroplasma</taxon>
    </lineage>
</organism>
<accession>A0A2K9LU44</accession>
<evidence type="ECO:0000256" key="1">
    <source>
        <dbReference type="SAM" id="Phobius"/>
    </source>
</evidence>
<protein>
    <submittedName>
        <fullName evidence="2">Uncharacterized protein</fullName>
    </submittedName>
</protein>
<name>A0A2K9LU44_SPISQ</name>
<dbReference type="AlphaFoldDB" id="A0A2K9LU44"/>
<proteinExistence type="predicted"/>